<evidence type="ECO:0000259" key="12">
    <source>
        <dbReference type="Pfam" id="PF26002"/>
    </source>
</evidence>
<dbReference type="InterPro" id="IPR058982">
    <property type="entry name" value="Beta-barrel_AprE"/>
</dbReference>
<dbReference type="InterPro" id="IPR050739">
    <property type="entry name" value="MFP"/>
</dbReference>
<evidence type="ECO:0000256" key="1">
    <source>
        <dbReference type="ARBA" id="ARBA00004377"/>
    </source>
</evidence>
<feature type="domain" description="AprE-like long alpha-helical hairpin" evidence="11">
    <location>
        <begin position="139"/>
        <end position="321"/>
    </location>
</feature>
<evidence type="ECO:0000256" key="9">
    <source>
        <dbReference type="RuleBase" id="RU365093"/>
    </source>
</evidence>
<dbReference type="PANTHER" id="PTHR30386:SF26">
    <property type="entry name" value="TRANSPORT PROTEIN COMB"/>
    <property type="match status" value="1"/>
</dbReference>
<evidence type="ECO:0000256" key="10">
    <source>
        <dbReference type="SAM" id="MobiDB-lite"/>
    </source>
</evidence>
<evidence type="ECO:0000256" key="3">
    <source>
        <dbReference type="ARBA" id="ARBA00022448"/>
    </source>
</evidence>
<evidence type="ECO:0000256" key="7">
    <source>
        <dbReference type="ARBA" id="ARBA00022989"/>
    </source>
</evidence>
<gene>
    <name evidence="13" type="ORF">ROR02_10250</name>
</gene>
<dbReference type="GO" id="GO:0005886">
    <property type="term" value="C:plasma membrane"/>
    <property type="evidence" value="ECO:0007669"/>
    <property type="project" value="UniProtKB-SubCell"/>
</dbReference>
<dbReference type="PRINTS" id="PR01490">
    <property type="entry name" value="RTXTOXIND"/>
</dbReference>
<keyword evidence="6 9" id="KW-0812">Transmembrane</keyword>
<accession>A0A512H641</accession>
<reference evidence="13 14" key="1">
    <citation type="submission" date="2019-07" db="EMBL/GenBank/DDBJ databases">
        <title>Whole genome shotgun sequence of Rhodospirillum oryzae NBRC 107573.</title>
        <authorList>
            <person name="Hosoyama A."/>
            <person name="Uohara A."/>
            <person name="Ohji S."/>
            <person name="Ichikawa N."/>
        </authorList>
    </citation>
    <scope>NUCLEOTIDE SEQUENCE [LARGE SCALE GENOMIC DNA]</scope>
    <source>
        <strain evidence="13 14">NBRC 107573</strain>
    </source>
</reference>
<keyword evidence="7 9" id="KW-1133">Transmembrane helix</keyword>
<comment type="similarity">
    <text evidence="2 9">Belongs to the membrane fusion protein (MFP) (TC 8.A.1) family.</text>
</comment>
<comment type="subcellular location">
    <subcellularLocation>
        <location evidence="1 9">Cell inner membrane</location>
        <topology evidence="1 9">Single-pass membrane protein</topology>
    </subcellularLocation>
</comment>
<dbReference type="OrthoDB" id="9810980at2"/>
<keyword evidence="8 9" id="KW-0472">Membrane</keyword>
<keyword evidence="4 9" id="KW-1003">Cell membrane</keyword>
<evidence type="ECO:0000256" key="6">
    <source>
        <dbReference type="ARBA" id="ARBA00022692"/>
    </source>
</evidence>
<comment type="caution">
    <text evidence="13">The sequence shown here is derived from an EMBL/GenBank/DDBJ whole genome shotgun (WGS) entry which is preliminary data.</text>
</comment>
<feature type="transmembrane region" description="Helical" evidence="9">
    <location>
        <begin position="62"/>
        <end position="83"/>
    </location>
</feature>
<evidence type="ECO:0000313" key="14">
    <source>
        <dbReference type="Proteomes" id="UP000321567"/>
    </source>
</evidence>
<sequence length="475" mass="51801">MTAPSSDLTPVSAGGPAGPFVAGTASHASTSAAGRSRVSKGSRQTRYLGQSVMLEEAGMSRYVRLAMITAAGVVTAFLVWASLTHLEEVSIAFGQVAPSGSVRVVQHLEGGIVQEISVDEGQLVKDGEILLKMSPDAALSELQTMRARFAALSLQAERLRAFGAGREPDFSFLSDEYKALKDDQMSIFRTQVANRETSRAVLVDQIRQKRESLTLLDEQEHALNEQLSLVGEELGMREELMRKGLTSRVTLLDTRRTAASVKGDIVQVLGNKRSVMQEIAEINSRLGDLDATLRQEALKEMGAVTSELAQVREAMSKAQDRVARLEVRAPVSGYVQDMKVKTVGAVVPAGGIILNIVPVEENLRVEARIQTRDIGHVAVGQPVKVKVTSYDFSRYGYVTGKLTAVSATTFVDEDNNPYYKGFVSLDKDYVGTDPERNPVLPGMTVQADIITGDKTLLQYLLKPVYRNIETAFHER</sequence>
<dbReference type="InterPro" id="IPR010129">
    <property type="entry name" value="T1SS_HlyD"/>
</dbReference>
<dbReference type="SUPFAM" id="SSF111369">
    <property type="entry name" value="HlyD-like secretion proteins"/>
    <property type="match status" value="1"/>
</dbReference>
<evidence type="ECO:0000256" key="5">
    <source>
        <dbReference type="ARBA" id="ARBA00022519"/>
    </source>
</evidence>
<feature type="region of interest" description="Disordered" evidence="10">
    <location>
        <begin position="1"/>
        <end position="26"/>
    </location>
</feature>
<dbReference type="AlphaFoldDB" id="A0A512H641"/>
<dbReference type="NCBIfam" id="TIGR01843">
    <property type="entry name" value="type_I_hlyD"/>
    <property type="match status" value="1"/>
</dbReference>
<evidence type="ECO:0000256" key="8">
    <source>
        <dbReference type="ARBA" id="ARBA00023136"/>
    </source>
</evidence>
<dbReference type="EMBL" id="BJZO01000020">
    <property type="protein sequence ID" value="GEO80894.1"/>
    <property type="molecule type" value="Genomic_DNA"/>
</dbReference>
<dbReference type="Gene3D" id="2.40.30.170">
    <property type="match status" value="1"/>
</dbReference>
<keyword evidence="14" id="KW-1185">Reference proteome</keyword>
<name>A0A512H641_9PROT</name>
<dbReference type="Pfam" id="PF25994">
    <property type="entry name" value="HH_AprE"/>
    <property type="match status" value="1"/>
</dbReference>
<evidence type="ECO:0000313" key="13">
    <source>
        <dbReference type="EMBL" id="GEO80894.1"/>
    </source>
</evidence>
<keyword evidence="5 9" id="KW-0997">Cell inner membrane</keyword>
<dbReference type="Pfam" id="PF26002">
    <property type="entry name" value="Beta-barrel_AprE"/>
    <property type="match status" value="1"/>
</dbReference>
<protein>
    <recommendedName>
        <fullName evidence="9">Membrane fusion protein (MFP) family protein</fullName>
    </recommendedName>
</protein>
<dbReference type="RefSeq" id="WP_147162942.1">
    <property type="nucleotide sequence ID" value="NZ_BJZO01000020.1"/>
</dbReference>
<dbReference type="InterPro" id="IPR058781">
    <property type="entry name" value="HH_AprE-like"/>
</dbReference>
<evidence type="ECO:0000259" key="11">
    <source>
        <dbReference type="Pfam" id="PF25994"/>
    </source>
</evidence>
<organism evidence="13 14">
    <name type="scientific">Pararhodospirillum oryzae</name>
    <dbReference type="NCBI Taxonomy" id="478448"/>
    <lineage>
        <taxon>Bacteria</taxon>
        <taxon>Pseudomonadati</taxon>
        <taxon>Pseudomonadota</taxon>
        <taxon>Alphaproteobacteria</taxon>
        <taxon>Rhodospirillales</taxon>
        <taxon>Rhodospirillaceae</taxon>
        <taxon>Pararhodospirillum</taxon>
    </lineage>
</organism>
<keyword evidence="3 9" id="KW-0813">Transport</keyword>
<dbReference type="Proteomes" id="UP000321567">
    <property type="component" value="Unassembled WGS sequence"/>
</dbReference>
<evidence type="ECO:0000256" key="2">
    <source>
        <dbReference type="ARBA" id="ARBA00009477"/>
    </source>
</evidence>
<dbReference type="PANTHER" id="PTHR30386">
    <property type="entry name" value="MEMBRANE FUSION SUBUNIT OF EMRAB-TOLC MULTIDRUG EFFLUX PUMP"/>
    <property type="match status" value="1"/>
</dbReference>
<proteinExistence type="inferred from homology"/>
<dbReference type="GO" id="GO:0015031">
    <property type="term" value="P:protein transport"/>
    <property type="evidence" value="ECO:0007669"/>
    <property type="project" value="InterPro"/>
</dbReference>
<feature type="domain" description="AprE-like beta-barrel" evidence="12">
    <location>
        <begin position="363"/>
        <end position="452"/>
    </location>
</feature>
<evidence type="ECO:0000256" key="4">
    <source>
        <dbReference type="ARBA" id="ARBA00022475"/>
    </source>
</evidence>